<dbReference type="Proteomes" id="UP001341840">
    <property type="component" value="Unassembled WGS sequence"/>
</dbReference>
<feature type="compositionally biased region" description="Basic and acidic residues" evidence="1">
    <location>
        <begin position="37"/>
        <end position="57"/>
    </location>
</feature>
<dbReference type="EMBL" id="JASCZI010182000">
    <property type="protein sequence ID" value="MED6186701.1"/>
    <property type="molecule type" value="Genomic_DNA"/>
</dbReference>
<gene>
    <name evidence="2" type="ORF">PIB30_069277</name>
</gene>
<organism evidence="2 3">
    <name type="scientific">Stylosanthes scabra</name>
    <dbReference type="NCBI Taxonomy" id="79078"/>
    <lineage>
        <taxon>Eukaryota</taxon>
        <taxon>Viridiplantae</taxon>
        <taxon>Streptophyta</taxon>
        <taxon>Embryophyta</taxon>
        <taxon>Tracheophyta</taxon>
        <taxon>Spermatophyta</taxon>
        <taxon>Magnoliopsida</taxon>
        <taxon>eudicotyledons</taxon>
        <taxon>Gunneridae</taxon>
        <taxon>Pentapetalae</taxon>
        <taxon>rosids</taxon>
        <taxon>fabids</taxon>
        <taxon>Fabales</taxon>
        <taxon>Fabaceae</taxon>
        <taxon>Papilionoideae</taxon>
        <taxon>50 kb inversion clade</taxon>
        <taxon>dalbergioids sensu lato</taxon>
        <taxon>Dalbergieae</taxon>
        <taxon>Pterocarpus clade</taxon>
        <taxon>Stylosanthes</taxon>
    </lineage>
</organism>
<accession>A0ABU6WP50</accession>
<sequence>MVLVFEEKGKRKIGVFTRDPIVLPRDCPARGRRARNQRPDVRRKGEGEARDRPEQGHRYRPLGGEDTNEEAEFHQQDDIPERVDVHDQAGADTIAQEAECGGDQVGADTMGHDEEIDFFNGTDLELARFIFQGEGSGSRFAPHASADRPSGFQRHGHTTLIYELFTCGDDVMDQIAQGYLAARGSRNG</sequence>
<protein>
    <submittedName>
        <fullName evidence="2">Uncharacterized protein</fullName>
    </submittedName>
</protein>
<evidence type="ECO:0000256" key="1">
    <source>
        <dbReference type="SAM" id="MobiDB-lite"/>
    </source>
</evidence>
<feature type="region of interest" description="Disordered" evidence="1">
    <location>
        <begin position="23"/>
        <end position="74"/>
    </location>
</feature>
<evidence type="ECO:0000313" key="3">
    <source>
        <dbReference type="Proteomes" id="UP001341840"/>
    </source>
</evidence>
<reference evidence="2 3" key="1">
    <citation type="journal article" date="2023" name="Plants (Basel)">
        <title>Bridging the Gap: Combining Genomics and Transcriptomics Approaches to Understand Stylosanthes scabra, an Orphan Legume from the Brazilian Caatinga.</title>
        <authorList>
            <person name="Ferreira-Neto J.R.C."/>
            <person name="da Silva M.D."/>
            <person name="Binneck E."/>
            <person name="de Melo N.F."/>
            <person name="da Silva R.H."/>
            <person name="de Melo A.L.T.M."/>
            <person name="Pandolfi V."/>
            <person name="Bustamante F.O."/>
            <person name="Brasileiro-Vidal A.C."/>
            <person name="Benko-Iseppon A.M."/>
        </authorList>
    </citation>
    <scope>NUCLEOTIDE SEQUENCE [LARGE SCALE GENOMIC DNA]</scope>
    <source>
        <tissue evidence="2">Leaves</tissue>
    </source>
</reference>
<evidence type="ECO:0000313" key="2">
    <source>
        <dbReference type="EMBL" id="MED6186701.1"/>
    </source>
</evidence>
<name>A0ABU6WP50_9FABA</name>
<keyword evidence="3" id="KW-1185">Reference proteome</keyword>
<proteinExistence type="predicted"/>
<comment type="caution">
    <text evidence="2">The sequence shown here is derived from an EMBL/GenBank/DDBJ whole genome shotgun (WGS) entry which is preliminary data.</text>
</comment>